<evidence type="ECO:0000313" key="9">
    <source>
        <dbReference type="Proteomes" id="UP000886595"/>
    </source>
</evidence>
<reference evidence="8 9" key="1">
    <citation type="submission" date="2020-02" db="EMBL/GenBank/DDBJ databases">
        <authorList>
            <person name="Ma Q."/>
            <person name="Huang Y."/>
            <person name="Song X."/>
            <person name="Pei D."/>
        </authorList>
    </citation>
    <scope>NUCLEOTIDE SEQUENCE [LARGE SCALE GENOMIC DNA]</scope>
    <source>
        <strain evidence="8">Sxm20200214</strain>
        <tissue evidence="8">Leaf</tissue>
    </source>
</reference>
<keyword evidence="3" id="KW-0238">DNA-binding</keyword>
<comment type="subcellular location">
    <subcellularLocation>
        <location evidence="1">Nucleus</location>
    </subcellularLocation>
</comment>
<dbReference type="AlphaFoldDB" id="A0A8X7VW45"/>
<dbReference type="PROSITE" id="PS50863">
    <property type="entry name" value="B3"/>
    <property type="match status" value="1"/>
</dbReference>
<feature type="region of interest" description="Disordered" evidence="6">
    <location>
        <begin position="108"/>
        <end position="132"/>
    </location>
</feature>
<dbReference type="Gene3D" id="2.40.330.10">
    <property type="entry name" value="DNA-binding pseudobarrel domain"/>
    <property type="match status" value="1"/>
</dbReference>
<dbReference type="PANTHER" id="PTHR31920:SF61">
    <property type="entry name" value="B3 DOMAIN-CONTAINING PROTEIN REM20"/>
    <property type="match status" value="1"/>
</dbReference>
<keyword evidence="5" id="KW-0539">Nucleus</keyword>
<dbReference type="SUPFAM" id="SSF101936">
    <property type="entry name" value="DNA-binding pseudobarrel domain"/>
    <property type="match status" value="1"/>
</dbReference>
<protein>
    <recommendedName>
        <fullName evidence="7">TF-B3 domain-containing protein</fullName>
    </recommendedName>
</protein>
<evidence type="ECO:0000256" key="1">
    <source>
        <dbReference type="ARBA" id="ARBA00004123"/>
    </source>
</evidence>
<accession>A0A8X7VW45</accession>
<dbReference type="EMBL" id="JAAMPC010000003">
    <property type="protein sequence ID" value="KAG2319233.1"/>
    <property type="molecule type" value="Genomic_DNA"/>
</dbReference>
<dbReference type="SMART" id="SM01019">
    <property type="entry name" value="B3"/>
    <property type="match status" value="1"/>
</dbReference>
<evidence type="ECO:0000313" key="8">
    <source>
        <dbReference type="EMBL" id="KAG2319233.1"/>
    </source>
</evidence>
<dbReference type="GO" id="GO:0005634">
    <property type="term" value="C:nucleus"/>
    <property type="evidence" value="ECO:0007669"/>
    <property type="project" value="UniProtKB-SubCell"/>
</dbReference>
<feature type="domain" description="TF-B3" evidence="7">
    <location>
        <begin position="11"/>
        <end position="104"/>
    </location>
</feature>
<evidence type="ECO:0000256" key="5">
    <source>
        <dbReference type="ARBA" id="ARBA00023242"/>
    </source>
</evidence>
<feature type="compositionally biased region" description="Acidic residues" evidence="6">
    <location>
        <begin position="111"/>
        <end position="121"/>
    </location>
</feature>
<dbReference type="GO" id="GO:0003677">
    <property type="term" value="F:DNA binding"/>
    <property type="evidence" value="ECO:0007669"/>
    <property type="project" value="UniProtKB-KW"/>
</dbReference>
<dbReference type="PANTHER" id="PTHR31920">
    <property type="entry name" value="B3 DOMAIN-CONTAINING"/>
    <property type="match status" value="1"/>
</dbReference>
<evidence type="ECO:0000256" key="3">
    <source>
        <dbReference type="ARBA" id="ARBA00023125"/>
    </source>
</evidence>
<dbReference type="Pfam" id="PF02362">
    <property type="entry name" value="B3"/>
    <property type="match status" value="1"/>
</dbReference>
<evidence type="ECO:0000256" key="6">
    <source>
        <dbReference type="SAM" id="MobiDB-lite"/>
    </source>
</evidence>
<dbReference type="OrthoDB" id="1666376at2759"/>
<dbReference type="InterPro" id="IPR050655">
    <property type="entry name" value="Plant_B3_domain"/>
</dbReference>
<dbReference type="CDD" id="cd10017">
    <property type="entry name" value="B3_DNA"/>
    <property type="match status" value="1"/>
</dbReference>
<keyword evidence="9" id="KW-1185">Reference proteome</keyword>
<name>A0A8X7VW45_BRACI</name>
<evidence type="ECO:0000256" key="2">
    <source>
        <dbReference type="ARBA" id="ARBA00023015"/>
    </source>
</evidence>
<comment type="caution">
    <text evidence="8">The sequence shown here is derived from an EMBL/GenBank/DDBJ whole genome shotgun (WGS) entry which is preliminary data.</text>
</comment>
<sequence>MSESEEDDVLPRFFKVFLSGKSSELMELPKSFNEHLQDPLPQTAKLQGIGGGVWSVSFKKIGDYAYFTSGWSKFAEDHKLKDGEFLTFVYDGSHTFEIRAVVETVNLSDANSDEEEDDDEVSQSVNPVDSEDTAFDAEGEIVLCSSY</sequence>
<keyword evidence="4" id="KW-0804">Transcription</keyword>
<proteinExistence type="predicted"/>
<dbReference type="InterPro" id="IPR015300">
    <property type="entry name" value="DNA-bd_pseudobarrel_sf"/>
</dbReference>
<organism evidence="8 9">
    <name type="scientific">Brassica carinata</name>
    <name type="common">Ethiopian mustard</name>
    <name type="synonym">Abyssinian cabbage</name>
    <dbReference type="NCBI Taxonomy" id="52824"/>
    <lineage>
        <taxon>Eukaryota</taxon>
        <taxon>Viridiplantae</taxon>
        <taxon>Streptophyta</taxon>
        <taxon>Embryophyta</taxon>
        <taxon>Tracheophyta</taxon>
        <taxon>Spermatophyta</taxon>
        <taxon>Magnoliopsida</taxon>
        <taxon>eudicotyledons</taxon>
        <taxon>Gunneridae</taxon>
        <taxon>Pentapetalae</taxon>
        <taxon>rosids</taxon>
        <taxon>malvids</taxon>
        <taxon>Brassicales</taxon>
        <taxon>Brassicaceae</taxon>
        <taxon>Brassiceae</taxon>
        <taxon>Brassica</taxon>
    </lineage>
</organism>
<evidence type="ECO:0000259" key="7">
    <source>
        <dbReference type="PROSITE" id="PS50863"/>
    </source>
</evidence>
<keyword evidence="2" id="KW-0805">Transcription regulation</keyword>
<dbReference type="Proteomes" id="UP000886595">
    <property type="component" value="Unassembled WGS sequence"/>
</dbReference>
<evidence type="ECO:0000256" key="4">
    <source>
        <dbReference type="ARBA" id="ARBA00023163"/>
    </source>
</evidence>
<gene>
    <name evidence="8" type="ORF">Bca52824_012446</name>
</gene>
<dbReference type="InterPro" id="IPR003340">
    <property type="entry name" value="B3_DNA-bd"/>
</dbReference>